<dbReference type="PANTHER" id="PTHR42982:SF1">
    <property type="entry name" value="SEC-INDEPENDENT PROTEIN TRANSLOCASE PROTEIN TATA"/>
    <property type="match status" value="1"/>
</dbReference>
<dbReference type="AlphaFoldDB" id="E6W515"/>
<dbReference type="InterPro" id="IPR006312">
    <property type="entry name" value="TatA/E"/>
</dbReference>
<keyword evidence="5 9" id="KW-0653">Protein transport</keyword>
<feature type="region of interest" description="Disordered" evidence="10">
    <location>
        <begin position="47"/>
        <end position="66"/>
    </location>
</feature>
<keyword evidence="8 9" id="KW-0472">Membrane</keyword>
<dbReference type="GO" id="GO:0043953">
    <property type="term" value="P:protein transport by the Tat complex"/>
    <property type="evidence" value="ECO:0007669"/>
    <property type="project" value="UniProtKB-UniRule"/>
</dbReference>
<protein>
    <recommendedName>
        <fullName evidence="9">Sec-independent protein translocase protein TatA</fullName>
    </recommendedName>
</protein>
<dbReference type="eggNOG" id="COG1826">
    <property type="taxonomic scope" value="Bacteria"/>
</dbReference>
<dbReference type="RefSeq" id="WP_013505872.1">
    <property type="nucleotide sequence ID" value="NC_014836.1"/>
</dbReference>
<dbReference type="STRING" id="653733.Selin_1256"/>
<keyword evidence="9" id="KW-0997">Cell inner membrane</keyword>
<evidence type="ECO:0000256" key="3">
    <source>
        <dbReference type="ARBA" id="ARBA00022475"/>
    </source>
</evidence>
<comment type="subcellular location">
    <subcellularLocation>
        <location evidence="9">Cell inner membrane</location>
        <topology evidence="9">Single-pass membrane protein</topology>
    </subcellularLocation>
    <subcellularLocation>
        <location evidence="1">Cell membrane</location>
        <topology evidence="1">Single-pass membrane protein</topology>
    </subcellularLocation>
</comment>
<evidence type="ECO:0000256" key="2">
    <source>
        <dbReference type="ARBA" id="ARBA00022448"/>
    </source>
</evidence>
<organism evidence="11 12">
    <name type="scientific">Desulfurispirillum indicum (strain ATCC BAA-1389 / DSM 22839 / S5)</name>
    <dbReference type="NCBI Taxonomy" id="653733"/>
    <lineage>
        <taxon>Bacteria</taxon>
        <taxon>Pseudomonadati</taxon>
        <taxon>Chrysiogenota</taxon>
        <taxon>Chrysiogenia</taxon>
        <taxon>Chrysiogenales</taxon>
        <taxon>Chrysiogenaceae</taxon>
        <taxon>Desulfurispirillum</taxon>
    </lineage>
</organism>
<comment type="subunit">
    <text evidence="9">Forms a complex with TatC.</text>
</comment>
<proteinExistence type="inferred from homology"/>
<comment type="function">
    <text evidence="9">Part of the twin-arginine translocation (Tat) system that transports large folded proteins containing a characteristic twin-arginine motif in their signal peptide across membranes. TatA could form the protein-conducting channel of the Tat system.</text>
</comment>
<dbReference type="HAMAP" id="MF_00236">
    <property type="entry name" value="TatA_E"/>
    <property type="match status" value="1"/>
</dbReference>
<evidence type="ECO:0000256" key="10">
    <source>
        <dbReference type="SAM" id="MobiDB-lite"/>
    </source>
</evidence>
<dbReference type="KEGG" id="din:Selin_1256"/>
<keyword evidence="6 9" id="KW-1133">Transmembrane helix</keyword>
<dbReference type="FunCoup" id="E6W515">
    <property type="interactions" value="464"/>
</dbReference>
<accession>E6W515</accession>
<evidence type="ECO:0000256" key="1">
    <source>
        <dbReference type="ARBA" id="ARBA00004162"/>
    </source>
</evidence>
<evidence type="ECO:0000256" key="8">
    <source>
        <dbReference type="ARBA" id="ARBA00023136"/>
    </source>
</evidence>
<gene>
    <name evidence="9" type="primary">tatA</name>
    <name evidence="11" type="ordered locus">Selin_1256</name>
</gene>
<evidence type="ECO:0000256" key="6">
    <source>
        <dbReference type="ARBA" id="ARBA00022989"/>
    </source>
</evidence>
<keyword evidence="2 9" id="KW-0813">Transport</keyword>
<evidence type="ECO:0000256" key="7">
    <source>
        <dbReference type="ARBA" id="ARBA00023010"/>
    </source>
</evidence>
<dbReference type="HOGENOM" id="CLU_086034_6_1_0"/>
<evidence type="ECO:0000256" key="5">
    <source>
        <dbReference type="ARBA" id="ARBA00022927"/>
    </source>
</evidence>
<dbReference type="PANTHER" id="PTHR42982">
    <property type="entry name" value="SEC-INDEPENDENT PROTEIN TRANSLOCASE PROTEIN TATA"/>
    <property type="match status" value="1"/>
</dbReference>
<keyword evidence="7 9" id="KW-0811">Translocation</keyword>
<dbReference type="GO" id="GO:0008320">
    <property type="term" value="F:protein transmembrane transporter activity"/>
    <property type="evidence" value="ECO:0007669"/>
    <property type="project" value="UniProtKB-UniRule"/>
</dbReference>
<keyword evidence="4 9" id="KW-0812">Transmembrane</keyword>
<dbReference type="NCBIfam" id="TIGR01411">
    <property type="entry name" value="tatAE"/>
    <property type="match status" value="1"/>
</dbReference>
<evidence type="ECO:0000313" key="12">
    <source>
        <dbReference type="Proteomes" id="UP000002572"/>
    </source>
</evidence>
<evidence type="ECO:0000256" key="9">
    <source>
        <dbReference type="HAMAP-Rule" id="MF_00236"/>
    </source>
</evidence>
<dbReference type="Gene3D" id="1.20.5.3310">
    <property type="match status" value="1"/>
</dbReference>
<dbReference type="InterPro" id="IPR003369">
    <property type="entry name" value="TatA/B/E"/>
</dbReference>
<dbReference type="InParanoid" id="E6W515"/>
<comment type="similarity">
    <text evidence="9">Belongs to the TatA/E family.</text>
</comment>
<dbReference type="Pfam" id="PF02416">
    <property type="entry name" value="TatA_B_E"/>
    <property type="match status" value="1"/>
</dbReference>
<evidence type="ECO:0000313" key="11">
    <source>
        <dbReference type="EMBL" id="ADU65991.1"/>
    </source>
</evidence>
<reference evidence="11 12" key="1">
    <citation type="submission" date="2010-12" db="EMBL/GenBank/DDBJ databases">
        <title>Complete sequence of Desulfurispirillum indicum S5.</title>
        <authorList>
            <consortium name="US DOE Joint Genome Institute"/>
            <person name="Lucas S."/>
            <person name="Copeland A."/>
            <person name="Lapidus A."/>
            <person name="Cheng J.-F."/>
            <person name="Goodwin L."/>
            <person name="Pitluck S."/>
            <person name="Chertkov O."/>
            <person name="Held B."/>
            <person name="Detter J.C."/>
            <person name="Han C."/>
            <person name="Tapia R."/>
            <person name="Land M."/>
            <person name="Hauser L."/>
            <person name="Kyrpides N."/>
            <person name="Ivanova N."/>
            <person name="Mikhailova N."/>
            <person name="Haggblom M."/>
            <person name="Rauschenbach I."/>
            <person name="Bini E."/>
            <person name="Woyke T."/>
        </authorList>
    </citation>
    <scope>NUCLEOTIDE SEQUENCE [LARGE SCALE GENOMIC DNA]</scope>
    <source>
        <strain evidence="12">ATCC BAA-1389 / DSM 22839 / S5</strain>
    </source>
</reference>
<evidence type="ECO:0000256" key="4">
    <source>
        <dbReference type="ARBA" id="ARBA00022692"/>
    </source>
</evidence>
<dbReference type="GO" id="GO:0033281">
    <property type="term" value="C:TAT protein transport complex"/>
    <property type="evidence" value="ECO:0007669"/>
    <property type="project" value="UniProtKB-UniRule"/>
</dbReference>
<keyword evidence="3 9" id="KW-1003">Cell membrane</keyword>
<dbReference type="EMBL" id="CP002432">
    <property type="protein sequence ID" value="ADU65991.1"/>
    <property type="molecule type" value="Genomic_DNA"/>
</dbReference>
<dbReference type="OrthoDB" id="9813726at2"/>
<sequence>MFGLGVWELAIILVIILVIFGAGKLPQIGAGLGKGIKNFKDSVKEEDKAIENKTESPGKEEEKKDV</sequence>
<feature type="transmembrane region" description="Helical" evidence="9">
    <location>
        <begin position="6"/>
        <end position="25"/>
    </location>
</feature>
<keyword evidence="12" id="KW-1185">Reference proteome</keyword>
<name>E6W515_DESIS</name>
<dbReference type="Proteomes" id="UP000002572">
    <property type="component" value="Chromosome"/>
</dbReference>